<dbReference type="GO" id="GO:0051082">
    <property type="term" value="F:unfolded protein binding"/>
    <property type="evidence" value="ECO:0007669"/>
    <property type="project" value="TreeGrafter"/>
</dbReference>
<dbReference type="GO" id="GO:0042803">
    <property type="term" value="F:protein homodimerization activity"/>
    <property type="evidence" value="ECO:0007669"/>
    <property type="project" value="InterPro"/>
</dbReference>
<evidence type="ECO:0000256" key="12">
    <source>
        <dbReference type="SAM" id="MobiDB-lite"/>
    </source>
</evidence>
<evidence type="ECO:0000256" key="8">
    <source>
        <dbReference type="ARBA" id="ARBA00072274"/>
    </source>
</evidence>
<evidence type="ECO:0000313" key="14">
    <source>
        <dbReference type="Proteomes" id="UP000756703"/>
    </source>
</evidence>
<keyword evidence="6 10" id="KW-0143">Chaperone</keyword>
<keyword evidence="5 10" id="KW-0346">Stress response</keyword>
<dbReference type="PANTHER" id="PTHR21237:SF23">
    <property type="entry name" value="GRPE PROTEIN HOMOLOG, MITOCHONDRIAL"/>
    <property type="match status" value="1"/>
</dbReference>
<evidence type="ECO:0000313" key="13">
    <source>
        <dbReference type="EMBL" id="MBI4132618.1"/>
    </source>
</evidence>
<comment type="subunit">
    <text evidence="3 10">Homodimer.</text>
</comment>
<gene>
    <name evidence="10" type="primary">grpE</name>
    <name evidence="13" type="ORF">HY473_00765</name>
</gene>
<evidence type="ECO:0000256" key="10">
    <source>
        <dbReference type="HAMAP-Rule" id="MF_01151"/>
    </source>
</evidence>
<evidence type="ECO:0000256" key="4">
    <source>
        <dbReference type="ARBA" id="ARBA00022490"/>
    </source>
</evidence>
<dbReference type="Proteomes" id="UP000756703">
    <property type="component" value="Unassembled WGS sequence"/>
</dbReference>
<dbReference type="CDD" id="cd00446">
    <property type="entry name" value="GrpE"/>
    <property type="match status" value="1"/>
</dbReference>
<evidence type="ECO:0000256" key="5">
    <source>
        <dbReference type="ARBA" id="ARBA00023016"/>
    </source>
</evidence>
<dbReference type="InterPro" id="IPR009012">
    <property type="entry name" value="GrpE_head"/>
</dbReference>
<feature type="compositionally biased region" description="Acidic residues" evidence="12">
    <location>
        <begin position="12"/>
        <end position="22"/>
    </location>
</feature>
<dbReference type="Gene3D" id="3.90.20.20">
    <property type="match status" value="1"/>
</dbReference>
<dbReference type="EMBL" id="JACQMI010000005">
    <property type="protein sequence ID" value="MBI4132618.1"/>
    <property type="molecule type" value="Genomic_DNA"/>
</dbReference>
<evidence type="ECO:0000256" key="7">
    <source>
        <dbReference type="ARBA" id="ARBA00053401"/>
    </source>
</evidence>
<comment type="caution">
    <text evidence="13">The sequence shown here is derived from an EMBL/GenBank/DDBJ whole genome shotgun (WGS) entry which is preliminary data.</text>
</comment>
<comment type="subcellular location">
    <subcellularLocation>
        <location evidence="1 10">Cytoplasm</location>
    </subcellularLocation>
</comment>
<feature type="region of interest" description="Disordered" evidence="12">
    <location>
        <begin position="1"/>
        <end position="25"/>
    </location>
</feature>
<evidence type="ECO:0000256" key="11">
    <source>
        <dbReference type="RuleBase" id="RU004478"/>
    </source>
</evidence>
<evidence type="ECO:0000256" key="2">
    <source>
        <dbReference type="ARBA" id="ARBA00009054"/>
    </source>
</evidence>
<accession>A0A932YWH8</accession>
<protein>
    <recommendedName>
        <fullName evidence="8 10">Protein GrpE</fullName>
    </recommendedName>
    <alternativeName>
        <fullName evidence="9 10">HSP-70 cofactor</fullName>
    </alternativeName>
</protein>
<evidence type="ECO:0000256" key="6">
    <source>
        <dbReference type="ARBA" id="ARBA00023186"/>
    </source>
</evidence>
<sequence length="181" mass="20445">MNEKNNNQDIEMIPEETGDEADPATTVKKLREKLARCEAEKGEYLTGWQRAKADLINYKRDEVKRFEEFAKFSAEGLIAETVHVLDSFDLALQHEVPKEVERGIVLIRSQLEDILRRHGLDTLAAKGKKFDPALHESIGEVEAEAEEGTVVEELQKGYLLHGKVLRPARVKIAAPSRTKRG</sequence>
<dbReference type="GO" id="GO:0005737">
    <property type="term" value="C:cytoplasm"/>
    <property type="evidence" value="ECO:0007669"/>
    <property type="project" value="UniProtKB-SubCell"/>
</dbReference>
<dbReference type="GO" id="GO:0000774">
    <property type="term" value="F:adenyl-nucleotide exchange factor activity"/>
    <property type="evidence" value="ECO:0007669"/>
    <property type="project" value="InterPro"/>
</dbReference>
<keyword evidence="4 10" id="KW-0963">Cytoplasm</keyword>
<comment type="function">
    <text evidence="7 10">Participates actively in the response to hyperosmotic and heat shock by preventing the aggregation of stress-denatured proteins, in association with DnaK and GrpE. It is the nucleotide exchange factor for DnaK and may function as a thermosensor. Unfolded proteins bind initially to DnaJ; upon interaction with the DnaJ-bound protein, DnaK hydrolyzes its bound ATP, resulting in the formation of a stable complex. GrpE releases ADP from DnaK; ATP binding to DnaK triggers the release of the substrate protein, thus completing the reaction cycle. Several rounds of ATP-dependent interactions between DnaJ, DnaK and GrpE are required for fully efficient folding.</text>
</comment>
<dbReference type="InterPro" id="IPR013805">
    <property type="entry name" value="GrpE_CC"/>
</dbReference>
<evidence type="ECO:0000256" key="3">
    <source>
        <dbReference type="ARBA" id="ARBA00011738"/>
    </source>
</evidence>
<dbReference type="SUPFAM" id="SSF51064">
    <property type="entry name" value="Head domain of nucleotide exchange factor GrpE"/>
    <property type="match status" value="1"/>
</dbReference>
<evidence type="ECO:0000256" key="1">
    <source>
        <dbReference type="ARBA" id="ARBA00004496"/>
    </source>
</evidence>
<dbReference type="PRINTS" id="PR00773">
    <property type="entry name" value="GRPEPROTEIN"/>
</dbReference>
<dbReference type="GO" id="GO:0051087">
    <property type="term" value="F:protein-folding chaperone binding"/>
    <property type="evidence" value="ECO:0007669"/>
    <property type="project" value="InterPro"/>
</dbReference>
<name>A0A932YWH8_9BACT</name>
<dbReference type="HAMAP" id="MF_01151">
    <property type="entry name" value="GrpE"/>
    <property type="match status" value="1"/>
</dbReference>
<organism evidence="13 14">
    <name type="scientific">Candidatus Sungiibacteriota bacterium</name>
    <dbReference type="NCBI Taxonomy" id="2750080"/>
    <lineage>
        <taxon>Bacteria</taxon>
        <taxon>Candidatus Sungiibacteriota</taxon>
    </lineage>
</organism>
<dbReference type="SUPFAM" id="SSF58014">
    <property type="entry name" value="Coiled-coil domain of nucleotide exchange factor GrpE"/>
    <property type="match status" value="1"/>
</dbReference>
<dbReference type="Pfam" id="PF01025">
    <property type="entry name" value="GrpE"/>
    <property type="match status" value="1"/>
</dbReference>
<dbReference type="Gene3D" id="2.30.22.10">
    <property type="entry name" value="Head domain of nucleotide exchange factor GrpE"/>
    <property type="match status" value="1"/>
</dbReference>
<proteinExistence type="inferred from homology"/>
<comment type="similarity">
    <text evidence="2 10 11">Belongs to the GrpE family.</text>
</comment>
<reference evidence="13" key="1">
    <citation type="submission" date="2020-07" db="EMBL/GenBank/DDBJ databases">
        <title>Huge and variable diversity of episymbiotic CPR bacteria and DPANN archaea in groundwater ecosystems.</title>
        <authorList>
            <person name="He C.Y."/>
            <person name="Keren R."/>
            <person name="Whittaker M."/>
            <person name="Farag I.F."/>
            <person name="Doudna J."/>
            <person name="Cate J.H.D."/>
            <person name="Banfield J.F."/>
        </authorList>
    </citation>
    <scope>NUCLEOTIDE SEQUENCE</scope>
    <source>
        <strain evidence="13">NC_groundwater_1225_Ag_S-0.1um_56_177</strain>
    </source>
</reference>
<dbReference type="InterPro" id="IPR000740">
    <property type="entry name" value="GrpE"/>
</dbReference>
<dbReference type="FunFam" id="2.30.22.10:FF:000001">
    <property type="entry name" value="Protein GrpE"/>
    <property type="match status" value="1"/>
</dbReference>
<evidence type="ECO:0000256" key="9">
    <source>
        <dbReference type="ARBA" id="ARBA00076414"/>
    </source>
</evidence>
<dbReference type="AlphaFoldDB" id="A0A932YWH8"/>
<dbReference type="PANTHER" id="PTHR21237">
    <property type="entry name" value="GRPE PROTEIN"/>
    <property type="match status" value="1"/>
</dbReference>
<dbReference type="GO" id="GO:0006457">
    <property type="term" value="P:protein folding"/>
    <property type="evidence" value="ECO:0007669"/>
    <property type="project" value="InterPro"/>
</dbReference>